<feature type="compositionally biased region" description="Basic and acidic residues" evidence="1">
    <location>
        <begin position="13"/>
        <end position="33"/>
    </location>
</feature>
<protein>
    <submittedName>
        <fullName evidence="2">Uncharacterized protein</fullName>
    </submittedName>
</protein>
<gene>
    <name evidence="2" type="ORF">ACH5RR_025461</name>
</gene>
<name>A0ABD2YZP3_9GENT</name>
<accession>A0ABD2YZP3</accession>
<feature type="region of interest" description="Disordered" evidence="1">
    <location>
        <begin position="1"/>
        <end position="68"/>
    </location>
</feature>
<organism evidence="2 3">
    <name type="scientific">Cinchona calisaya</name>
    <dbReference type="NCBI Taxonomy" id="153742"/>
    <lineage>
        <taxon>Eukaryota</taxon>
        <taxon>Viridiplantae</taxon>
        <taxon>Streptophyta</taxon>
        <taxon>Embryophyta</taxon>
        <taxon>Tracheophyta</taxon>
        <taxon>Spermatophyta</taxon>
        <taxon>Magnoliopsida</taxon>
        <taxon>eudicotyledons</taxon>
        <taxon>Gunneridae</taxon>
        <taxon>Pentapetalae</taxon>
        <taxon>asterids</taxon>
        <taxon>lamiids</taxon>
        <taxon>Gentianales</taxon>
        <taxon>Rubiaceae</taxon>
        <taxon>Cinchonoideae</taxon>
        <taxon>Cinchoneae</taxon>
        <taxon>Cinchona</taxon>
    </lineage>
</organism>
<dbReference type="EMBL" id="JBJUIK010000011">
    <property type="protein sequence ID" value="KAL3512744.1"/>
    <property type="molecule type" value="Genomic_DNA"/>
</dbReference>
<dbReference type="Proteomes" id="UP001630127">
    <property type="component" value="Unassembled WGS sequence"/>
</dbReference>
<sequence>MWGSDFETDESDKDYHISKYEDVRNDENDHSLEGEDSGSDASTGDTGDEGAEDAGYGGAEDAGYGRNEGTRVGALKMLRMVIFLGRI</sequence>
<evidence type="ECO:0000256" key="1">
    <source>
        <dbReference type="SAM" id="MobiDB-lite"/>
    </source>
</evidence>
<evidence type="ECO:0000313" key="3">
    <source>
        <dbReference type="Proteomes" id="UP001630127"/>
    </source>
</evidence>
<keyword evidence="3" id="KW-1185">Reference proteome</keyword>
<dbReference type="AlphaFoldDB" id="A0ABD2YZP3"/>
<proteinExistence type="predicted"/>
<reference evidence="2 3" key="1">
    <citation type="submission" date="2024-11" db="EMBL/GenBank/DDBJ databases">
        <title>A near-complete genome assembly of Cinchona calisaya.</title>
        <authorList>
            <person name="Lian D.C."/>
            <person name="Zhao X.W."/>
            <person name="Wei L."/>
        </authorList>
    </citation>
    <scope>NUCLEOTIDE SEQUENCE [LARGE SCALE GENOMIC DNA]</scope>
    <source>
        <tissue evidence="2">Nenye</tissue>
    </source>
</reference>
<feature type="compositionally biased region" description="Acidic residues" evidence="1">
    <location>
        <begin position="1"/>
        <end position="12"/>
    </location>
</feature>
<comment type="caution">
    <text evidence="2">The sequence shown here is derived from an EMBL/GenBank/DDBJ whole genome shotgun (WGS) entry which is preliminary data.</text>
</comment>
<evidence type="ECO:0000313" key="2">
    <source>
        <dbReference type="EMBL" id="KAL3512744.1"/>
    </source>
</evidence>